<evidence type="ECO:0000313" key="2">
    <source>
        <dbReference type="Proteomes" id="UP000694866"/>
    </source>
</evidence>
<gene>
    <name evidence="3" type="primary">LOC105267571</name>
</gene>
<accession>A0A9R1T8V3</accession>
<keyword evidence="2" id="KW-1185">Reference proteome</keyword>
<name>A0A9R1T8V3_9HYME</name>
<dbReference type="RefSeq" id="XP_011304821.1">
    <property type="nucleotide sequence ID" value="XM_011306519.1"/>
</dbReference>
<organism evidence="2 3">
    <name type="scientific">Fopius arisanus</name>
    <dbReference type="NCBI Taxonomy" id="64838"/>
    <lineage>
        <taxon>Eukaryota</taxon>
        <taxon>Metazoa</taxon>
        <taxon>Ecdysozoa</taxon>
        <taxon>Arthropoda</taxon>
        <taxon>Hexapoda</taxon>
        <taxon>Insecta</taxon>
        <taxon>Pterygota</taxon>
        <taxon>Neoptera</taxon>
        <taxon>Endopterygota</taxon>
        <taxon>Hymenoptera</taxon>
        <taxon>Apocrita</taxon>
        <taxon>Ichneumonoidea</taxon>
        <taxon>Braconidae</taxon>
        <taxon>Opiinae</taxon>
        <taxon>Fopius</taxon>
    </lineage>
</organism>
<feature type="chain" id="PRO_5040464850" evidence="1">
    <location>
        <begin position="17"/>
        <end position="71"/>
    </location>
</feature>
<evidence type="ECO:0000313" key="3">
    <source>
        <dbReference type="RefSeq" id="XP_011304821.1"/>
    </source>
</evidence>
<proteinExistence type="predicted"/>
<dbReference type="Proteomes" id="UP000694866">
    <property type="component" value="Unplaced"/>
</dbReference>
<reference evidence="3" key="1">
    <citation type="submission" date="2025-08" db="UniProtKB">
        <authorList>
            <consortium name="RefSeq"/>
        </authorList>
    </citation>
    <scope>IDENTIFICATION</scope>
    <source>
        <strain evidence="3">USDA-PBARC FA_bdor</strain>
        <tissue evidence="3">Whole organism</tissue>
    </source>
</reference>
<dbReference type="AlphaFoldDB" id="A0A9R1T8V3"/>
<protein>
    <submittedName>
        <fullName evidence="3">Uncharacterized protein</fullName>
    </submittedName>
</protein>
<dbReference type="KEGG" id="fas:105267571"/>
<dbReference type="GeneID" id="105267571"/>
<sequence>MFKLFVFAAILAFAAAAPGYVAPLVSAYSAPLYSGSPLAYSAYSSYNAPYYGYAASYGLPYAYAAKPAYYI</sequence>
<evidence type="ECO:0000256" key="1">
    <source>
        <dbReference type="SAM" id="SignalP"/>
    </source>
</evidence>
<keyword evidence="1" id="KW-0732">Signal</keyword>
<feature type="signal peptide" evidence="1">
    <location>
        <begin position="1"/>
        <end position="16"/>
    </location>
</feature>